<dbReference type="STRING" id="74649.A0A2P6R8H5"/>
<name>A0A2P6R8H5_ROSCH</name>
<dbReference type="Proteomes" id="UP000238479">
    <property type="component" value="Chromosome 3"/>
</dbReference>
<evidence type="ECO:0000259" key="8">
    <source>
        <dbReference type="SMART" id="SM00499"/>
    </source>
</evidence>
<evidence type="ECO:0000256" key="1">
    <source>
        <dbReference type="ARBA" id="ARBA00003211"/>
    </source>
</evidence>
<evidence type="ECO:0000313" key="9">
    <source>
        <dbReference type="EMBL" id="PRQ42709.1"/>
    </source>
</evidence>
<feature type="signal peptide" evidence="7">
    <location>
        <begin position="1"/>
        <end position="20"/>
    </location>
</feature>
<dbReference type="AlphaFoldDB" id="A0A2P6R8H5"/>
<keyword evidence="10" id="KW-1185">Reference proteome</keyword>
<reference evidence="9 10" key="1">
    <citation type="journal article" date="2018" name="Nat. Genet.">
        <title>The Rosa genome provides new insights in the design of modern roses.</title>
        <authorList>
            <person name="Bendahmane M."/>
        </authorList>
    </citation>
    <scope>NUCLEOTIDE SEQUENCE [LARGE SCALE GENOMIC DNA]</scope>
    <source>
        <strain evidence="10">cv. Old Blush</strain>
    </source>
</reference>
<dbReference type="InterPro" id="IPR016140">
    <property type="entry name" value="Bifunc_inhib/LTP/seed_store"/>
</dbReference>
<keyword evidence="4 6" id="KW-0446">Lipid-binding</keyword>
<feature type="domain" description="Bifunctional inhibitor/plant lipid transfer protein/seed storage helical" evidence="8">
    <location>
        <begin position="30"/>
        <end position="114"/>
    </location>
</feature>
<comment type="caution">
    <text evidence="9">The sequence shown here is derived from an EMBL/GenBank/DDBJ whole genome shotgun (WGS) entry which is preliminary data.</text>
</comment>
<keyword evidence="3 6" id="KW-0813">Transport</keyword>
<dbReference type="OMA" id="CLIFACM"/>
<sequence length="121" mass="12875">MTSSIASRLAFVVLVCLVVGAPLASHAVTCGQVSESVRPCTIYLRNGGTVPAPCCNGVRYLSNWAKTTIDRQSVCRCLVAAARSNCGLKLNLVAGLPIRCGVRLPYTISPDTNCDEYVIKD</sequence>
<evidence type="ECO:0000256" key="7">
    <source>
        <dbReference type="SAM" id="SignalP"/>
    </source>
</evidence>
<comment type="similarity">
    <text evidence="2 6">Belongs to the plant LTP family.</text>
</comment>
<organism evidence="9 10">
    <name type="scientific">Rosa chinensis</name>
    <name type="common">China rose</name>
    <dbReference type="NCBI Taxonomy" id="74649"/>
    <lineage>
        <taxon>Eukaryota</taxon>
        <taxon>Viridiplantae</taxon>
        <taxon>Streptophyta</taxon>
        <taxon>Embryophyta</taxon>
        <taxon>Tracheophyta</taxon>
        <taxon>Spermatophyta</taxon>
        <taxon>Magnoliopsida</taxon>
        <taxon>eudicotyledons</taxon>
        <taxon>Gunneridae</taxon>
        <taxon>Pentapetalae</taxon>
        <taxon>rosids</taxon>
        <taxon>fabids</taxon>
        <taxon>Rosales</taxon>
        <taxon>Rosaceae</taxon>
        <taxon>Rosoideae</taxon>
        <taxon>Rosoideae incertae sedis</taxon>
        <taxon>Rosa</taxon>
    </lineage>
</organism>
<dbReference type="EMBL" id="PDCK01000041">
    <property type="protein sequence ID" value="PRQ42709.1"/>
    <property type="molecule type" value="Genomic_DNA"/>
</dbReference>
<evidence type="ECO:0000313" key="10">
    <source>
        <dbReference type="Proteomes" id="UP000238479"/>
    </source>
</evidence>
<gene>
    <name evidence="9" type="ORF">RchiOBHm_Chr3g0460581</name>
</gene>
<evidence type="ECO:0000256" key="6">
    <source>
        <dbReference type="RuleBase" id="RU000628"/>
    </source>
</evidence>
<dbReference type="InterPro" id="IPR036312">
    <property type="entry name" value="Bifun_inhib/LTP/seed_sf"/>
</dbReference>
<proteinExistence type="inferred from homology"/>
<dbReference type="SUPFAM" id="SSF47699">
    <property type="entry name" value="Bifunctional inhibitor/lipid-transfer protein/seed storage 2S albumin"/>
    <property type="match status" value="1"/>
</dbReference>
<evidence type="ECO:0000256" key="3">
    <source>
        <dbReference type="ARBA" id="ARBA00022448"/>
    </source>
</evidence>
<evidence type="ECO:0000256" key="2">
    <source>
        <dbReference type="ARBA" id="ARBA00009748"/>
    </source>
</evidence>
<accession>A0A2P6R8H5</accession>
<dbReference type="GO" id="GO:0008289">
    <property type="term" value="F:lipid binding"/>
    <property type="evidence" value="ECO:0007669"/>
    <property type="project" value="UniProtKB-KW"/>
</dbReference>
<dbReference type="Gramene" id="PRQ42709">
    <property type="protein sequence ID" value="PRQ42709"/>
    <property type="gene ID" value="RchiOBHm_Chr3g0460581"/>
</dbReference>
<dbReference type="PRINTS" id="PR00382">
    <property type="entry name" value="LIPIDTRNSFER"/>
</dbReference>
<dbReference type="InterPro" id="IPR000528">
    <property type="entry name" value="Plant_nsLTP"/>
</dbReference>
<comment type="function">
    <text evidence="1 6">Plant non-specific lipid-transfer proteins transfer phospholipids as well as galactolipids across membranes. May play a role in wax or cutin deposition in the cell walls of expanding epidermal cells and certain secretory tissues.</text>
</comment>
<keyword evidence="5" id="KW-1015">Disulfide bond</keyword>
<dbReference type="GO" id="GO:0006869">
    <property type="term" value="P:lipid transport"/>
    <property type="evidence" value="ECO:0007669"/>
    <property type="project" value="InterPro"/>
</dbReference>
<dbReference type="Pfam" id="PF00234">
    <property type="entry name" value="Tryp_alpha_amyl"/>
    <property type="match status" value="1"/>
</dbReference>
<dbReference type="SMART" id="SM00499">
    <property type="entry name" value="AAI"/>
    <property type="match status" value="1"/>
</dbReference>
<dbReference type="CDD" id="cd01960">
    <property type="entry name" value="nsLTP1"/>
    <property type="match status" value="1"/>
</dbReference>
<protein>
    <recommendedName>
        <fullName evidence="6">Non-specific lipid-transfer protein</fullName>
    </recommendedName>
</protein>
<evidence type="ECO:0000256" key="5">
    <source>
        <dbReference type="ARBA" id="ARBA00023157"/>
    </source>
</evidence>
<dbReference type="PANTHER" id="PTHR33076">
    <property type="entry name" value="NON-SPECIFIC LIPID-TRANSFER PROTEIN 2-RELATED"/>
    <property type="match status" value="1"/>
</dbReference>
<keyword evidence="7" id="KW-0732">Signal</keyword>
<evidence type="ECO:0000256" key="4">
    <source>
        <dbReference type="ARBA" id="ARBA00023121"/>
    </source>
</evidence>
<dbReference type="Gene3D" id="1.10.110.10">
    <property type="entry name" value="Plant lipid-transfer and hydrophobic proteins"/>
    <property type="match status" value="1"/>
</dbReference>
<feature type="chain" id="PRO_5015183032" description="Non-specific lipid-transfer protein" evidence="7">
    <location>
        <begin position="21"/>
        <end position="121"/>
    </location>
</feature>